<gene>
    <name evidence="2" type="ORF">HPP92_024899</name>
</gene>
<proteinExistence type="predicted"/>
<comment type="caution">
    <text evidence="2">The sequence shown here is derived from an EMBL/GenBank/DDBJ whole genome shotgun (WGS) entry which is preliminary data.</text>
</comment>
<protein>
    <submittedName>
        <fullName evidence="2">Uncharacterized protein</fullName>
    </submittedName>
</protein>
<feature type="compositionally biased region" description="Polar residues" evidence="1">
    <location>
        <begin position="32"/>
        <end position="52"/>
    </location>
</feature>
<accession>A0A835UA41</accession>
<evidence type="ECO:0000256" key="1">
    <source>
        <dbReference type="SAM" id="MobiDB-lite"/>
    </source>
</evidence>
<evidence type="ECO:0000313" key="3">
    <source>
        <dbReference type="Proteomes" id="UP000639772"/>
    </source>
</evidence>
<reference evidence="2 3" key="1">
    <citation type="journal article" date="2020" name="Nat. Food">
        <title>A phased Vanilla planifolia genome enables genetic improvement of flavour and production.</title>
        <authorList>
            <person name="Hasing T."/>
            <person name="Tang H."/>
            <person name="Brym M."/>
            <person name="Khazi F."/>
            <person name="Huang T."/>
            <person name="Chambers A.H."/>
        </authorList>
    </citation>
    <scope>NUCLEOTIDE SEQUENCE [LARGE SCALE GENOMIC DNA]</scope>
    <source>
        <tissue evidence="2">Leaf</tissue>
    </source>
</reference>
<feature type="region of interest" description="Disordered" evidence="1">
    <location>
        <begin position="21"/>
        <end position="71"/>
    </location>
</feature>
<dbReference type="EMBL" id="JADCNM010000014">
    <property type="protein sequence ID" value="KAG0453595.1"/>
    <property type="molecule type" value="Genomic_DNA"/>
</dbReference>
<dbReference type="AlphaFoldDB" id="A0A835UA41"/>
<sequence>MEREASLIFLDRSAVLQHLPTHQWGNRRDRSPTANPHNIHTPTTTAATNSSRGYGRQTETKKLSTPSLHRP</sequence>
<organism evidence="2 3">
    <name type="scientific">Vanilla planifolia</name>
    <name type="common">Vanilla</name>
    <dbReference type="NCBI Taxonomy" id="51239"/>
    <lineage>
        <taxon>Eukaryota</taxon>
        <taxon>Viridiplantae</taxon>
        <taxon>Streptophyta</taxon>
        <taxon>Embryophyta</taxon>
        <taxon>Tracheophyta</taxon>
        <taxon>Spermatophyta</taxon>
        <taxon>Magnoliopsida</taxon>
        <taxon>Liliopsida</taxon>
        <taxon>Asparagales</taxon>
        <taxon>Orchidaceae</taxon>
        <taxon>Vanilloideae</taxon>
        <taxon>Vanilleae</taxon>
        <taxon>Vanilla</taxon>
    </lineage>
</organism>
<dbReference type="Proteomes" id="UP000639772">
    <property type="component" value="Unassembled WGS sequence"/>
</dbReference>
<name>A0A835UA41_VANPL</name>
<evidence type="ECO:0000313" key="2">
    <source>
        <dbReference type="EMBL" id="KAG0453595.1"/>
    </source>
</evidence>